<dbReference type="EMBL" id="BK015523">
    <property type="protein sequence ID" value="DAE10985.1"/>
    <property type="molecule type" value="Genomic_DNA"/>
</dbReference>
<organism evidence="1">
    <name type="scientific">Siphoviridae sp. ctPsO101</name>
    <dbReference type="NCBI Taxonomy" id="2825487"/>
    <lineage>
        <taxon>Viruses</taxon>
        <taxon>Duplodnaviria</taxon>
        <taxon>Heunggongvirae</taxon>
        <taxon>Uroviricota</taxon>
        <taxon>Caudoviricetes</taxon>
    </lineage>
</organism>
<reference evidence="1" key="1">
    <citation type="journal article" date="2021" name="Proc. Natl. Acad. Sci. U.S.A.">
        <title>A Catalog of Tens of Thousands of Viruses from Human Metagenomes Reveals Hidden Associations with Chronic Diseases.</title>
        <authorList>
            <person name="Tisza M.J."/>
            <person name="Buck C.B."/>
        </authorList>
    </citation>
    <scope>NUCLEOTIDE SEQUENCE</scope>
    <source>
        <strain evidence="1">CtPsO101</strain>
    </source>
</reference>
<evidence type="ECO:0000313" key="1">
    <source>
        <dbReference type="EMBL" id="DAE10985.1"/>
    </source>
</evidence>
<proteinExistence type="predicted"/>
<protein>
    <submittedName>
        <fullName evidence="1">Uncharacterized protein</fullName>
    </submittedName>
</protein>
<name>A0A8S5PWL8_9CAUD</name>
<sequence length="37" mass="4380">MPIHKDCRIIYHTSVSHQFTTCHDWQPRPSGREKGET</sequence>
<accession>A0A8S5PWL8</accession>